<feature type="compositionally biased region" description="Basic and acidic residues" evidence="1">
    <location>
        <begin position="56"/>
        <end position="70"/>
    </location>
</feature>
<dbReference type="Proteomes" id="UP001311232">
    <property type="component" value="Unassembled WGS sequence"/>
</dbReference>
<reference evidence="2 3" key="1">
    <citation type="submission" date="2021-06" db="EMBL/GenBank/DDBJ databases">
        <authorList>
            <person name="Palmer J.M."/>
        </authorList>
    </citation>
    <scope>NUCLEOTIDE SEQUENCE [LARGE SCALE GENOMIC DNA]</scope>
    <source>
        <strain evidence="2 3">MEX-2019</strain>
        <tissue evidence="2">Muscle</tissue>
    </source>
</reference>
<sequence length="100" mass="10972">MQLQNRTSSLVQDRRSQEQIKAQGKLQESGGQTDPDSEDGMIIRSARATQSTRLRLQAERADPDKTREASWKSSKSNNGKPAMVRNSEDPSSLSAPVNSG</sequence>
<accession>A0AAV9S721</accession>
<organism evidence="2 3">
    <name type="scientific">Crenichthys baileyi</name>
    <name type="common">White River springfish</name>
    <dbReference type="NCBI Taxonomy" id="28760"/>
    <lineage>
        <taxon>Eukaryota</taxon>
        <taxon>Metazoa</taxon>
        <taxon>Chordata</taxon>
        <taxon>Craniata</taxon>
        <taxon>Vertebrata</taxon>
        <taxon>Euteleostomi</taxon>
        <taxon>Actinopterygii</taxon>
        <taxon>Neopterygii</taxon>
        <taxon>Teleostei</taxon>
        <taxon>Neoteleostei</taxon>
        <taxon>Acanthomorphata</taxon>
        <taxon>Ovalentaria</taxon>
        <taxon>Atherinomorphae</taxon>
        <taxon>Cyprinodontiformes</taxon>
        <taxon>Goodeidae</taxon>
        <taxon>Crenichthys</taxon>
    </lineage>
</organism>
<proteinExistence type="predicted"/>
<keyword evidence="3" id="KW-1185">Reference proteome</keyword>
<feature type="compositionally biased region" description="Polar residues" evidence="1">
    <location>
        <begin position="1"/>
        <end position="11"/>
    </location>
</feature>
<comment type="caution">
    <text evidence="2">The sequence shown here is derived from an EMBL/GenBank/DDBJ whole genome shotgun (WGS) entry which is preliminary data.</text>
</comment>
<protein>
    <submittedName>
        <fullName evidence="2">Uncharacterized protein</fullName>
    </submittedName>
</protein>
<feature type="compositionally biased region" description="Polar residues" evidence="1">
    <location>
        <begin position="89"/>
        <end position="100"/>
    </location>
</feature>
<dbReference type="EMBL" id="JAHHUM010000796">
    <property type="protein sequence ID" value="KAK5617172.1"/>
    <property type="molecule type" value="Genomic_DNA"/>
</dbReference>
<evidence type="ECO:0000256" key="1">
    <source>
        <dbReference type="SAM" id="MobiDB-lite"/>
    </source>
</evidence>
<evidence type="ECO:0000313" key="3">
    <source>
        <dbReference type="Proteomes" id="UP001311232"/>
    </source>
</evidence>
<feature type="region of interest" description="Disordered" evidence="1">
    <location>
        <begin position="1"/>
        <end position="100"/>
    </location>
</feature>
<name>A0AAV9S721_9TELE</name>
<evidence type="ECO:0000313" key="2">
    <source>
        <dbReference type="EMBL" id="KAK5617172.1"/>
    </source>
</evidence>
<dbReference type="AlphaFoldDB" id="A0AAV9S721"/>
<gene>
    <name evidence="2" type="ORF">CRENBAI_011475</name>
</gene>